<accession>A0ABP8T539</accession>
<dbReference type="Gene3D" id="2.130.10.10">
    <property type="entry name" value="YVTN repeat-like/Quinoprotein amine dehydrogenase"/>
    <property type="match status" value="1"/>
</dbReference>
<feature type="region of interest" description="Disordered" evidence="1">
    <location>
        <begin position="175"/>
        <end position="206"/>
    </location>
</feature>
<organism evidence="2 3">
    <name type="scientific">Micromonospora coerulea</name>
    <dbReference type="NCBI Taxonomy" id="47856"/>
    <lineage>
        <taxon>Bacteria</taxon>
        <taxon>Bacillati</taxon>
        <taxon>Actinomycetota</taxon>
        <taxon>Actinomycetes</taxon>
        <taxon>Micromonosporales</taxon>
        <taxon>Micromonosporaceae</taxon>
        <taxon>Micromonospora</taxon>
    </lineage>
</organism>
<proteinExistence type="predicted"/>
<dbReference type="RefSeq" id="WP_346125664.1">
    <property type="nucleotide sequence ID" value="NZ_BAABGU010000103.1"/>
</dbReference>
<reference evidence="3" key="1">
    <citation type="journal article" date="2019" name="Int. J. Syst. Evol. Microbiol.">
        <title>The Global Catalogue of Microorganisms (GCM) 10K type strain sequencing project: providing services to taxonomists for standard genome sequencing and annotation.</title>
        <authorList>
            <consortium name="The Broad Institute Genomics Platform"/>
            <consortium name="The Broad Institute Genome Sequencing Center for Infectious Disease"/>
            <person name="Wu L."/>
            <person name="Ma J."/>
        </authorList>
    </citation>
    <scope>NUCLEOTIDE SEQUENCE [LARGE SCALE GENOMIC DNA]</scope>
    <source>
        <strain evidence="3">JCM 3175</strain>
    </source>
</reference>
<evidence type="ECO:0008006" key="4">
    <source>
        <dbReference type="Google" id="ProtNLM"/>
    </source>
</evidence>
<feature type="compositionally biased region" description="Polar residues" evidence="1">
    <location>
        <begin position="196"/>
        <end position="206"/>
    </location>
</feature>
<dbReference type="EMBL" id="BAABGU010000103">
    <property type="protein sequence ID" value="GAA4581833.1"/>
    <property type="molecule type" value="Genomic_DNA"/>
</dbReference>
<keyword evidence="3" id="KW-1185">Reference proteome</keyword>
<gene>
    <name evidence="2" type="ORF">GCM10023176_62730</name>
</gene>
<protein>
    <recommendedName>
        <fullName evidence="4">Pyrroloquinoline-quinone binding quinoprotein</fullName>
    </recommendedName>
</protein>
<sequence length="206" mass="22851">MRLVHSFPIPQRASNEQPWDQTYAVAPTLDRVVLTTDDTAFCLDREGREQWRFRPESGPPEIGSPLIGCVYSGDGALVWLYLPDVEAGRGDADRWIALDAATGGPRIEHRLETTGQGGRQLATPDGQYVLLDVDQGQIGCEIYRAGPRAELHRYPWDDRSLVALSSDARQFMTVGHGRENSRSTTSRVARCGPLSGSRTSGRTRWL</sequence>
<dbReference type="InterPro" id="IPR011047">
    <property type="entry name" value="Quinoprotein_ADH-like_sf"/>
</dbReference>
<evidence type="ECO:0000313" key="3">
    <source>
        <dbReference type="Proteomes" id="UP001500307"/>
    </source>
</evidence>
<dbReference type="InterPro" id="IPR015943">
    <property type="entry name" value="WD40/YVTN_repeat-like_dom_sf"/>
</dbReference>
<dbReference type="Proteomes" id="UP001500307">
    <property type="component" value="Unassembled WGS sequence"/>
</dbReference>
<evidence type="ECO:0000313" key="2">
    <source>
        <dbReference type="EMBL" id="GAA4581833.1"/>
    </source>
</evidence>
<dbReference type="SUPFAM" id="SSF50998">
    <property type="entry name" value="Quinoprotein alcohol dehydrogenase-like"/>
    <property type="match status" value="1"/>
</dbReference>
<comment type="caution">
    <text evidence="2">The sequence shown here is derived from an EMBL/GenBank/DDBJ whole genome shotgun (WGS) entry which is preliminary data.</text>
</comment>
<name>A0ABP8T539_9ACTN</name>
<evidence type="ECO:0000256" key="1">
    <source>
        <dbReference type="SAM" id="MobiDB-lite"/>
    </source>
</evidence>